<reference evidence="1 2" key="1">
    <citation type="journal article" date="2012" name="Genome Biol.">
        <title>Genome and low-iron response of an oceanic diatom adapted to chronic iron limitation.</title>
        <authorList>
            <person name="Lommer M."/>
            <person name="Specht M."/>
            <person name="Roy A.S."/>
            <person name="Kraemer L."/>
            <person name="Andreson R."/>
            <person name="Gutowska M.A."/>
            <person name="Wolf J."/>
            <person name="Bergner S.V."/>
            <person name="Schilhabel M.B."/>
            <person name="Klostermeier U.C."/>
            <person name="Beiko R.G."/>
            <person name="Rosenstiel P."/>
            <person name="Hippler M."/>
            <person name="Laroche J."/>
        </authorList>
    </citation>
    <scope>NUCLEOTIDE SEQUENCE [LARGE SCALE GENOMIC DNA]</scope>
    <source>
        <strain evidence="1 2">CCMP1005</strain>
    </source>
</reference>
<dbReference type="Proteomes" id="UP000266841">
    <property type="component" value="Unassembled WGS sequence"/>
</dbReference>
<dbReference type="AlphaFoldDB" id="K0TDH7"/>
<feature type="non-terminal residue" evidence="1">
    <location>
        <position position="76"/>
    </location>
</feature>
<evidence type="ECO:0000313" key="1">
    <source>
        <dbReference type="EMBL" id="EJK68597.1"/>
    </source>
</evidence>
<comment type="caution">
    <text evidence="1">The sequence shown here is derived from an EMBL/GenBank/DDBJ whole genome shotgun (WGS) entry which is preliminary data.</text>
</comment>
<protein>
    <submittedName>
        <fullName evidence="1">Uncharacterized protein</fullName>
    </submittedName>
</protein>
<accession>K0TDH7</accession>
<proteinExistence type="predicted"/>
<keyword evidence="2" id="KW-1185">Reference proteome</keyword>
<evidence type="ECO:0000313" key="2">
    <source>
        <dbReference type="Proteomes" id="UP000266841"/>
    </source>
</evidence>
<dbReference type="EMBL" id="AGNL01011123">
    <property type="protein sequence ID" value="EJK68597.1"/>
    <property type="molecule type" value="Genomic_DNA"/>
</dbReference>
<gene>
    <name evidence="1" type="ORF">THAOC_10209</name>
</gene>
<organism evidence="1 2">
    <name type="scientific">Thalassiosira oceanica</name>
    <name type="common">Marine diatom</name>
    <dbReference type="NCBI Taxonomy" id="159749"/>
    <lineage>
        <taxon>Eukaryota</taxon>
        <taxon>Sar</taxon>
        <taxon>Stramenopiles</taxon>
        <taxon>Ochrophyta</taxon>
        <taxon>Bacillariophyta</taxon>
        <taxon>Coscinodiscophyceae</taxon>
        <taxon>Thalassiosirophycidae</taxon>
        <taxon>Thalassiosirales</taxon>
        <taxon>Thalassiosiraceae</taxon>
        <taxon>Thalassiosira</taxon>
    </lineage>
</organism>
<sequence length="76" mass="8265">MARRPLDHWDVGVGSTAVTVANSLERVIKAFVSSILDTRASHRWVGNAKVENDEPEEAWVASDVLGLVWMGHGVAP</sequence>
<name>K0TDH7_THAOC</name>